<keyword evidence="8 10" id="KW-0904">Protein phosphatase</keyword>
<evidence type="ECO:0000256" key="5">
    <source>
        <dbReference type="ARBA" id="ARBA00022500"/>
    </source>
</evidence>
<dbReference type="PANTHER" id="PTHR43693">
    <property type="entry name" value="PROTEIN PHOSPHATASE CHEZ"/>
    <property type="match status" value="1"/>
</dbReference>
<organism evidence="12 13">
    <name type="scientific">Solimonas marina</name>
    <dbReference type="NCBI Taxonomy" id="2714601"/>
    <lineage>
        <taxon>Bacteria</taxon>
        <taxon>Pseudomonadati</taxon>
        <taxon>Pseudomonadota</taxon>
        <taxon>Gammaproteobacteria</taxon>
        <taxon>Nevskiales</taxon>
        <taxon>Nevskiaceae</taxon>
        <taxon>Solimonas</taxon>
    </lineage>
</organism>
<dbReference type="EC" id="3.1.3.-" evidence="10"/>
<evidence type="ECO:0000256" key="4">
    <source>
        <dbReference type="ARBA" id="ARBA00022490"/>
    </source>
</evidence>
<evidence type="ECO:0000256" key="8">
    <source>
        <dbReference type="ARBA" id="ARBA00022912"/>
    </source>
</evidence>
<proteinExistence type="inferred from homology"/>
<dbReference type="PIRSF" id="PIRSF002884">
    <property type="entry name" value="CheZ"/>
    <property type="match status" value="1"/>
</dbReference>
<dbReference type="EMBL" id="JAAVXB010000002">
    <property type="protein sequence ID" value="NKF21709.1"/>
    <property type="molecule type" value="Genomic_DNA"/>
</dbReference>
<reference evidence="12" key="1">
    <citation type="submission" date="2020-03" db="EMBL/GenBank/DDBJ databases">
        <title>Solimonas marina sp. nov., isolated from deep seawater of the Pacific Ocean.</title>
        <authorList>
            <person name="Liu X."/>
            <person name="Lai Q."/>
            <person name="Sun F."/>
            <person name="Gai Y."/>
            <person name="Li G."/>
            <person name="Shao Z."/>
        </authorList>
    </citation>
    <scope>NUCLEOTIDE SEQUENCE</scope>
    <source>
        <strain evidence="12">C16B3</strain>
    </source>
</reference>
<comment type="similarity">
    <text evidence="2 10">Belongs to the CheZ family.</text>
</comment>
<dbReference type="GO" id="GO:0004721">
    <property type="term" value="F:phosphoprotein phosphatase activity"/>
    <property type="evidence" value="ECO:0007669"/>
    <property type="project" value="UniProtKB-KW"/>
</dbReference>
<comment type="function">
    <text evidence="10">Plays an important role in bacterial chemotaxis signal transduction pathway by accelerating the dephosphorylation of phosphorylated CheY (CheY-P).</text>
</comment>
<dbReference type="Pfam" id="PF04344">
    <property type="entry name" value="CheZ"/>
    <property type="match status" value="2"/>
</dbReference>
<evidence type="ECO:0000256" key="1">
    <source>
        <dbReference type="ARBA" id="ARBA00004496"/>
    </source>
</evidence>
<evidence type="ECO:0000256" key="3">
    <source>
        <dbReference type="ARBA" id="ARBA00018484"/>
    </source>
</evidence>
<dbReference type="GO" id="GO:0006935">
    <property type="term" value="P:chemotaxis"/>
    <property type="evidence" value="ECO:0007669"/>
    <property type="project" value="UniProtKB-KW"/>
</dbReference>
<dbReference type="AlphaFoldDB" id="A0A969W8X7"/>
<evidence type="ECO:0000313" key="12">
    <source>
        <dbReference type="EMBL" id="NKF21709.1"/>
    </source>
</evidence>
<comment type="caution">
    <text evidence="12">The sequence shown here is derived from an EMBL/GenBank/DDBJ whole genome shotgun (WGS) entry which is preliminary data.</text>
</comment>
<dbReference type="GO" id="GO:0097588">
    <property type="term" value="P:archaeal or bacterial-type flagellum-dependent cell motility"/>
    <property type="evidence" value="ECO:0007669"/>
    <property type="project" value="UniProtKB-KW"/>
</dbReference>
<dbReference type="GO" id="GO:0050920">
    <property type="term" value="P:regulation of chemotaxis"/>
    <property type="evidence" value="ECO:0007669"/>
    <property type="project" value="InterPro"/>
</dbReference>
<keyword evidence="5 10" id="KW-0145">Chemotaxis</keyword>
<dbReference type="RefSeq" id="WP_168146948.1">
    <property type="nucleotide sequence ID" value="NZ_JAAVXB010000002.1"/>
</dbReference>
<gene>
    <name evidence="12" type="ORF">G7Y82_05220</name>
</gene>
<dbReference type="GO" id="GO:0009288">
    <property type="term" value="C:bacterial-type flagellum"/>
    <property type="evidence" value="ECO:0007669"/>
    <property type="project" value="InterPro"/>
</dbReference>
<keyword evidence="7 10" id="KW-0378">Hydrolase</keyword>
<dbReference type="SUPFAM" id="SSF75708">
    <property type="entry name" value="Chemotaxis phosphatase CheZ"/>
    <property type="match status" value="1"/>
</dbReference>
<evidence type="ECO:0000256" key="2">
    <source>
        <dbReference type="ARBA" id="ARBA00005908"/>
    </source>
</evidence>
<dbReference type="PANTHER" id="PTHR43693:SF1">
    <property type="entry name" value="PROTEIN PHOSPHATASE CHEZ"/>
    <property type="match status" value="1"/>
</dbReference>
<dbReference type="Proteomes" id="UP000653472">
    <property type="component" value="Unassembled WGS sequence"/>
</dbReference>
<sequence>MSASAEDRGALIEALKTWLARLESGGSIDAPPPLAELLQKNEHAFYRQVAELTRRLHTAVVDLRLDERLTRIAGDGMPDARDRLQHVVRMTEQAAHRTLDLVDQLRVDTRAVTRGADALPDDDPTRAMLLHHAETMRERLNQLSMAQEYQDITGQIIKRIITLVDDVEAALLELLGTHASQLKTGATMPIADTKTGLAGPAMPGQITTSQQDADALLASLGV</sequence>
<keyword evidence="13" id="KW-1185">Reference proteome</keyword>
<dbReference type="InterPro" id="IPR050992">
    <property type="entry name" value="CheZ_family_phosphatases"/>
</dbReference>
<evidence type="ECO:0000313" key="13">
    <source>
        <dbReference type="Proteomes" id="UP000653472"/>
    </source>
</evidence>
<evidence type="ECO:0000256" key="6">
    <source>
        <dbReference type="ARBA" id="ARBA00022779"/>
    </source>
</evidence>
<evidence type="ECO:0000256" key="10">
    <source>
        <dbReference type="PIRNR" id="PIRNR002884"/>
    </source>
</evidence>
<accession>A0A969W8X7</accession>
<evidence type="ECO:0000256" key="11">
    <source>
        <dbReference type="PIRSR" id="PIRSR002884-1"/>
    </source>
</evidence>
<keyword evidence="4 10" id="KW-0963">Cytoplasm</keyword>
<dbReference type="InterPro" id="IPR007439">
    <property type="entry name" value="Chemotax_Pase_CheZ"/>
</dbReference>
<comment type="subunit">
    <text evidence="10">Homodimer.</text>
</comment>
<keyword evidence="6 10" id="KW-0283">Flagellar rotation</keyword>
<evidence type="ECO:0000256" key="7">
    <source>
        <dbReference type="ARBA" id="ARBA00022801"/>
    </source>
</evidence>
<evidence type="ECO:0000256" key="9">
    <source>
        <dbReference type="ARBA" id="ARBA00029599"/>
    </source>
</evidence>
<dbReference type="GO" id="GO:0005737">
    <property type="term" value="C:cytoplasm"/>
    <property type="evidence" value="ECO:0007669"/>
    <property type="project" value="UniProtKB-SubCell"/>
</dbReference>
<comment type="subcellular location">
    <subcellularLocation>
        <location evidence="1 10">Cytoplasm</location>
    </subcellularLocation>
</comment>
<feature type="site" description="Enhances dephosphorylation of CheY-P" evidence="11">
    <location>
        <position position="155"/>
    </location>
</feature>
<name>A0A969W8X7_9GAMM</name>
<dbReference type="Gene3D" id="1.10.287.500">
    <property type="entry name" value="Helix hairpin bin"/>
    <property type="match status" value="2"/>
</dbReference>
<protein>
    <recommendedName>
        <fullName evidence="3 10">Protein phosphatase CheZ</fullName>
        <ecNumber evidence="10">3.1.3.-</ecNumber>
    </recommendedName>
    <alternativeName>
        <fullName evidence="9 10">Chemotaxis protein CheZ</fullName>
    </alternativeName>
</protein>